<dbReference type="Gene3D" id="3.30.920.20">
    <property type="entry name" value="Gas2-like domain"/>
    <property type="match status" value="1"/>
</dbReference>
<dbReference type="PROSITE" id="PS51460">
    <property type="entry name" value="GAR"/>
    <property type="match status" value="1"/>
</dbReference>
<evidence type="ECO:0000313" key="9">
    <source>
        <dbReference type="Proteomes" id="UP000326759"/>
    </source>
</evidence>
<protein>
    <submittedName>
        <fullName evidence="8">Dystonin</fullName>
    </submittedName>
</protein>
<evidence type="ECO:0000256" key="5">
    <source>
        <dbReference type="SAM" id="MobiDB-lite"/>
    </source>
</evidence>
<evidence type="ECO:0000259" key="7">
    <source>
        <dbReference type="PROSITE" id="PS51460"/>
    </source>
</evidence>
<dbReference type="AlphaFoldDB" id="A0A5N5SX86"/>
<evidence type="ECO:0000256" key="4">
    <source>
        <dbReference type="ARBA" id="ARBA00023212"/>
    </source>
</evidence>
<evidence type="ECO:0000256" key="3">
    <source>
        <dbReference type="ARBA" id="ARBA00022837"/>
    </source>
</evidence>
<dbReference type="Proteomes" id="UP000326759">
    <property type="component" value="Unassembled WGS sequence"/>
</dbReference>
<comment type="subcellular location">
    <subcellularLocation>
        <location evidence="1">Cytoplasm</location>
        <location evidence="1">Cytoskeleton</location>
    </subcellularLocation>
</comment>
<feature type="domain" description="GAR" evidence="7">
    <location>
        <begin position="14"/>
        <end position="92"/>
    </location>
</feature>
<dbReference type="InterPro" id="IPR002048">
    <property type="entry name" value="EF_hand_dom"/>
</dbReference>
<feature type="compositionally biased region" description="Low complexity" evidence="5">
    <location>
        <begin position="116"/>
        <end position="133"/>
    </location>
</feature>
<keyword evidence="2" id="KW-0963">Cytoplasm</keyword>
<keyword evidence="3" id="KW-0106">Calcium</keyword>
<dbReference type="GO" id="GO:0005856">
    <property type="term" value="C:cytoskeleton"/>
    <property type="evidence" value="ECO:0007669"/>
    <property type="project" value="UniProtKB-SubCell"/>
</dbReference>
<feature type="region of interest" description="Disordered" evidence="5">
    <location>
        <begin position="152"/>
        <end position="306"/>
    </location>
</feature>
<dbReference type="InterPro" id="IPR003108">
    <property type="entry name" value="GAR_dom"/>
</dbReference>
<name>A0A5N5SX86_9CRUS</name>
<dbReference type="PROSITE" id="PS50222">
    <property type="entry name" value="EF_HAND_2"/>
    <property type="match status" value="1"/>
</dbReference>
<comment type="caution">
    <text evidence="8">The sequence shown here is derived from an EMBL/GenBank/DDBJ whole genome shotgun (WGS) entry which is preliminary data.</text>
</comment>
<proteinExistence type="predicted"/>
<organism evidence="8 9">
    <name type="scientific">Armadillidium nasatum</name>
    <dbReference type="NCBI Taxonomy" id="96803"/>
    <lineage>
        <taxon>Eukaryota</taxon>
        <taxon>Metazoa</taxon>
        <taxon>Ecdysozoa</taxon>
        <taxon>Arthropoda</taxon>
        <taxon>Crustacea</taxon>
        <taxon>Multicrustacea</taxon>
        <taxon>Malacostraca</taxon>
        <taxon>Eumalacostraca</taxon>
        <taxon>Peracarida</taxon>
        <taxon>Isopoda</taxon>
        <taxon>Oniscidea</taxon>
        <taxon>Crinocheta</taxon>
        <taxon>Armadillidiidae</taxon>
        <taxon>Armadillidium</taxon>
    </lineage>
</organism>
<accession>A0A5N5SX86</accession>
<keyword evidence="9" id="KW-1185">Reference proteome</keyword>
<dbReference type="GO" id="GO:0008017">
    <property type="term" value="F:microtubule binding"/>
    <property type="evidence" value="ECO:0007669"/>
    <property type="project" value="InterPro"/>
</dbReference>
<dbReference type="InterPro" id="IPR018247">
    <property type="entry name" value="EF_Hand_1_Ca_BS"/>
</dbReference>
<evidence type="ECO:0000259" key="6">
    <source>
        <dbReference type="PROSITE" id="PS50222"/>
    </source>
</evidence>
<feature type="region of interest" description="Disordered" evidence="5">
    <location>
        <begin position="113"/>
        <end position="136"/>
    </location>
</feature>
<dbReference type="InterPro" id="IPR036534">
    <property type="entry name" value="GAR_dom_sf"/>
</dbReference>
<dbReference type="SMART" id="SM00243">
    <property type="entry name" value="GAS2"/>
    <property type="match status" value="1"/>
</dbReference>
<evidence type="ECO:0000313" key="8">
    <source>
        <dbReference type="EMBL" id="KAB7498535.1"/>
    </source>
</evidence>
<dbReference type="SUPFAM" id="SSF47473">
    <property type="entry name" value="EF-hand"/>
    <property type="match status" value="1"/>
</dbReference>
<feature type="non-terminal residue" evidence="8">
    <location>
        <position position="306"/>
    </location>
</feature>
<feature type="compositionally biased region" description="Basic residues" evidence="5">
    <location>
        <begin position="296"/>
        <end position="306"/>
    </location>
</feature>
<sequence length="306" mass="33338">MGTVADIFDRNQDGYIDYQEFIAALRPDWERKGPITDAERIEDEVQKQVNLCTCRQRFRVQQVGEGKIQIMVRVGGGWLALDEFLVKNDPCRVCPSIPELERAIERELHEHGCPLRGSKTSDSGSGRSSSKGRTNVELREQFILAEGVSQSMTPFKAKRSPSSSVSSQSASAAQQRSQSLTGSSGPIIKVRERTAKSVAMGRPSIGGKSDASYGGDEGSNFRLHSGGRKGYTPRSSDSRGGSRPSSRTNSRPPSRAGSDLSLDSYDGNRSGSMRRTPSFTGSSKGTSSQNVQRSSSLRKVRRILSI</sequence>
<dbReference type="Pfam" id="PF02187">
    <property type="entry name" value="GAS2"/>
    <property type="match status" value="1"/>
</dbReference>
<dbReference type="OrthoDB" id="6380109at2759"/>
<keyword evidence="4" id="KW-0206">Cytoskeleton</keyword>
<evidence type="ECO:0000256" key="1">
    <source>
        <dbReference type="ARBA" id="ARBA00004245"/>
    </source>
</evidence>
<reference evidence="8 9" key="1">
    <citation type="journal article" date="2019" name="PLoS Biol.">
        <title>Sex chromosomes control vertical transmission of feminizing Wolbachia symbionts in an isopod.</title>
        <authorList>
            <person name="Becking T."/>
            <person name="Chebbi M.A."/>
            <person name="Giraud I."/>
            <person name="Moumen B."/>
            <person name="Laverre T."/>
            <person name="Caubet Y."/>
            <person name="Peccoud J."/>
            <person name="Gilbert C."/>
            <person name="Cordaux R."/>
        </authorList>
    </citation>
    <scope>NUCLEOTIDE SEQUENCE [LARGE SCALE GENOMIC DNA]</scope>
    <source>
        <strain evidence="8">ANa2</strain>
        <tissue evidence="8">Whole body excluding digestive tract and cuticle</tissue>
    </source>
</reference>
<feature type="compositionally biased region" description="Low complexity" evidence="5">
    <location>
        <begin position="160"/>
        <end position="179"/>
    </location>
</feature>
<feature type="compositionally biased region" description="Low complexity" evidence="5">
    <location>
        <begin position="232"/>
        <end position="255"/>
    </location>
</feature>
<evidence type="ECO:0000256" key="2">
    <source>
        <dbReference type="ARBA" id="ARBA00022490"/>
    </source>
</evidence>
<dbReference type="PROSITE" id="PS00018">
    <property type="entry name" value="EF_HAND_1"/>
    <property type="match status" value="1"/>
</dbReference>
<feature type="domain" description="EF-hand" evidence="6">
    <location>
        <begin position="1"/>
        <end position="31"/>
    </location>
</feature>
<dbReference type="EMBL" id="SEYY01019191">
    <property type="protein sequence ID" value="KAB7498535.1"/>
    <property type="molecule type" value="Genomic_DNA"/>
</dbReference>
<feature type="compositionally biased region" description="Polar residues" evidence="5">
    <location>
        <begin position="267"/>
        <end position="295"/>
    </location>
</feature>
<dbReference type="GO" id="GO:0005509">
    <property type="term" value="F:calcium ion binding"/>
    <property type="evidence" value="ECO:0007669"/>
    <property type="project" value="InterPro"/>
</dbReference>
<dbReference type="SUPFAM" id="SSF143575">
    <property type="entry name" value="GAS2 domain-like"/>
    <property type="match status" value="1"/>
</dbReference>
<dbReference type="InterPro" id="IPR011992">
    <property type="entry name" value="EF-hand-dom_pair"/>
</dbReference>
<gene>
    <name evidence="8" type="primary">DST</name>
    <name evidence="8" type="ORF">Anas_02043</name>
</gene>